<evidence type="ECO:0000256" key="1">
    <source>
        <dbReference type="SAM" id="MobiDB-lite"/>
    </source>
</evidence>
<protein>
    <submittedName>
        <fullName evidence="2">Uncharacterized protein</fullName>
    </submittedName>
</protein>
<sequence>SLEPKTDEPEEEPKEDPKNLDEYIKSFFDYTTNSFPKGETGLLTSVQKKFGDEHVRNAEAIIQKLMLGKDKEINRIKKLAGV</sequence>
<reference evidence="2" key="1">
    <citation type="submission" date="2018-05" db="EMBL/GenBank/DDBJ databases">
        <authorList>
            <person name="Lanie J.A."/>
            <person name="Ng W.-L."/>
            <person name="Kazmierczak K.M."/>
            <person name="Andrzejewski T.M."/>
            <person name="Davidsen T.M."/>
            <person name="Wayne K.J."/>
            <person name="Tettelin H."/>
            <person name="Glass J.I."/>
            <person name="Rusch D."/>
            <person name="Podicherti R."/>
            <person name="Tsui H.-C.T."/>
            <person name="Winkler M.E."/>
        </authorList>
    </citation>
    <scope>NUCLEOTIDE SEQUENCE</scope>
</reference>
<accession>A0A382QJ01</accession>
<dbReference type="AlphaFoldDB" id="A0A382QJ01"/>
<feature type="non-terminal residue" evidence="2">
    <location>
        <position position="1"/>
    </location>
</feature>
<gene>
    <name evidence="2" type="ORF">METZ01_LOCUS338368</name>
</gene>
<evidence type="ECO:0000313" key="2">
    <source>
        <dbReference type="EMBL" id="SVC85514.1"/>
    </source>
</evidence>
<proteinExistence type="predicted"/>
<feature type="region of interest" description="Disordered" evidence="1">
    <location>
        <begin position="1"/>
        <end position="20"/>
    </location>
</feature>
<name>A0A382QJ01_9ZZZZ</name>
<organism evidence="2">
    <name type="scientific">marine metagenome</name>
    <dbReference type="NCBI Taxonomy" id="408172"/>
    <lineage>
        <taxon>unclassified sequences</taxon>
        <taxon>metagenomes</taxon>
        <taxon>ecological metagenomes</taxon>
    </lineage>
</organism>
<dbReference type="EMBL" id="UINC01114887">
    <property type="protein sequence ID" value="SVC85514.1"/>
    <property type="molecule type" value="Genomic_DNA"/>
</dbReference>